<feature type="transmembrane region" description="Helical" evidence="6">
    <location>
        <begin position="198"/>
        <end position="222"/>
    </location>
</feature>
<feature type="transmembrane region" description="Helical" evidence="6">
    <location>
        <begin position="406"/>
        <end position="425"/>
    </location>
</feature>
<feature type="transmembrane region" description="Helical" evidence="6">
    <location>
        <begin position="312"/>
        <end position="329"/>
    </location>
</feature>
<feature type="domain" description="Citrate transporter-like" evidence="7">
    <location>
        <begin position="13"/>
        <end position="400"/>
    </location>
</feature>
<keyword evidence="5 6" id="KW-0472">Membrane</keyword>
<evidence type="ECO:0000313" key="9">
    <source>
        <dbReference type="Proteomes" id="UP000184442"/>
    </source>
</evidence>
<dbReference type="Pfam" id="PF03600">
    <property type="entry name" value="CitMHS"/>
    <property type="match status" value="1"/>
</dbReference>
<dbReference type="InterPro" id="IPR004680">
    <property type="entry name" value="Cit_transptr-like_dom"/>
</dbReference>
<keyword evidence="2" id="KW-0813">Transport</keyword>
<dbReference type="GO" id="GO:0016020">
    <property type="term" value="C:membrane"/>
    <property type="evidence" value="ECO:0007669"/>
    <property type="project" value="UniProtKB-SubCell"/>
</dbReference>
<dbReference type="AlphaFoldDB" id="A0A1M6ID83"/>
<evidence type="ECO:0000256" key="5">
    <source>
        <dbReference type="ARBA" id="ARBA00023136"/>
    </source>
</evidence>
<dbReference type="EMBL" id="FQZS01000030">
    <property type="protein sequence ID" value="SHJ32414.1"/>
    <property type="molecule type" value="Genomic_DNA"/>
</dbReference>
<feature type="transmembrane region" description="Helical" evidence="6">
    <location>
        <begin position="350"/>
        <end position="368"/>
    </location>
</feature>
<evidence type="ECO:0000313" key="8">
    <source>
        <dbReference type="EMBL" id="SHJ32414.1"/>
    </source>
</evidence>
<feature type="transmembrane region" description="Helical" evidence="6">
    <location>
        <begin position="437"/>
        <end position="458"/>
    </location>
</feature>
<protein>
    <submittedName>
        <fullName evidence="8">Citrate-Mg2+:H+ or citrate-Ca2+:H+ symporter, CitMHS family</fullName>
    </submittedName>
</protein>
<feature type="transmembrane region" description="Helical" evidence="6">
    <location>
        <begin position="160"/>
        <end position="178"/>
    </location>
</feature>
<evidence type="ECO:0000256" key="1">
    <source>
        <dbReference type="ARBA" id="ARBA00004141"/>
    </source>
</evidence>
<name>A0A1M6ID83_9FIRM</name>
<dbReference type="OrthoDB" id="5329450at2"/>
<keyword evidence="9" id="KW-1185">Reference proteome</keyword>
<dbReference type="RefSeq" id="WP_073027501.1">
    <property type="nucleotide sequence ID" value="NZ_FQZS01000030.1"/>
</dbReference>
<proteinExistence type="predicted"/>
<evidence type="ECO:0000256" key="4">
    <source>
        <dbReference type="ARBA" id="ARBA00022989"/>
    </source>
</evidence>
<evidence type="ECO:0000256" key="6">
    <source>
        <dbReference type="SAM" id="Phobius"/>
    </source>
</evidence>
<evidence type="ECO:0000259" key="7">
    <source>
        <dbReference type="Pfam" id="PF03600"/>
    </source>
</evidence>
<keyword evidence="4 6" id="KW-1133">Transmembrane helix</keyword>
<evidence type="ECO:0000256" key="3">
    <source>
        <dbReference type="ARBA" id="ARBA00022692"/>
    </source>
</evidence>
<organism evidence="8 9">
    <name type="scientific">Lutispora thermophila DSM 19022</name>
    <dbReference type="NCBI Taxonomy" id="1122184"/>
    <lineage>
        <taxon>Bacteria</taxon>
        <taxon>Bacillati</taxon>
        <taxon>Bacillota</taxon>
        <taxon>Clostridia</taxon>
        <taxon>Lutisporales</taxon>
        <taxon>Lutisporaceae</taxon>
        <taxon>Lutispora</taxon>
    </lineage>
</organism>
<feature type="transmembrane region" description="Helical" evidence="6">
    <location>
        <begin position="28"/>
        <end position="45"/>
    </location>
</feature>
<accession>A0A1M6ID83</accession>
<dbReference type="Proteomes" id="UP000184442">
    <property type="component" value="Unassembled WGS sequence"/>
</dbReference>
<dbReference type="GO" id="GO:0015137">
    <property type="term" value="F:citrate transmembrane transporter activity"/>
    <property type="evidence" value="ECO:0007669"/>
    <property type="project" value="InterPro"/>
</dbReference>
<dbReference type="NCBIfam" id="TIGR00784">
    <property type="entry name" value="citMHS"/>
    <property type="match status" value="1"/>
</dbReference>
<feature type="transmembrane region" description="Helical" evidence="6">
    <location>
        <begin position="262"/>
        <end position="292"/>
    </location>
</feature>
<evidence type="ECO:0000256" key="2">
    <source>
        <dbReference type="ARBA" id="ARBA00022448"/>
    </source>
</evidence>
<keyword evidence="3 6" id="KW-0812">Transmembrane</keyword>
<comment type="subcellular location">
    <subcellularLocation>
        <location evidence="1">Membrane</location>
        <topology evidence="1">Multi-pass membrane protein</topology>
    </subcellularLocation>
</comment>
<dbReference type="STRING" id="1122184.SAMN02745176_03200"/>
<gene>
    <name evidence="8" type="ORF">SAMN02745176_03200</name>
</gene>
<dbReference type="InterPro" id="IPR014738">
    <property type="entry name" value="Citrate_transporter"/>
</dbReference>
<reference evidence="8 9" key="1">
    <citation type="submission" date="2016-11" db="EMBL/GenBank/DDBJ databases">
        <authorList>
            <person name="Jaros S."/>
            <person name="Januszkiewicz K."/>
            <person name="Wedrychowicz H."/>
        </authorList>
    </citation>
    <scope>NUCLEOTIDE SEQUENCE [LARGE SCALE GENOMIC DNA]</scope>
    <source>
        <strain evidence="8 9">DSM 19022</strain>
    </source>
</reference>
<feature type="transmembrane region" description="Helical" evidence="6">
    <location>
        <begin position="84"/>
        <end position="103"/>
    </location>
</feature>
<sequence>MITILAWAMIIVFMILVMKKILQPFTALVIVPLVFTIFGAFAGLYKEQVAKLNEIPVAEVSLWDQIKIVGDWTVQGLQKTSTTAIMLLFAILFFSIMLNAGLFDPLTKFIIKLAKGDPLKVLVGTAVVAAMVSLNGDGTTTTLIVCTAFLPIYKKLNLKIMNLGVLLILMNTIMNLLPWGGPTARVISVLEGVGEQEILVALIPGMIVAIIYMLGVAVYLGFKERKRVGVQKLTDADLDALMAVASPEEEALKRPNLIWVNAILTIGTIVMLVMGTFPSVFLFLLATTLALLINYKKISEQKARIQDNAGDALQVVILVIGAGIFMGLFTNSGMSDALANSLITFMPESFGRFWGLITAIVSAPGTFFLSNDAFYYGVLPVFAEAGFKYGYTALEIGIASLLGQAFHLLSPLVAFIYLLLNLTGLDMGEWQKESAKWAIGIFVIFIAMAAITGAVPLYK</sequence>